<dbReference type="AlphaFoldDB" id="A0A9D4LPP0"/>
<proteinExistence type="predicted"/>
<gene>
    <name evidence="1" type="ORF">DPMN_025660</name>
</gene>
<evidence type="ECO:0000313" key="1">
    <source>
        <dbReference type="EMBL" id="KAH3862687.1"/>
    </source>
</evidence>
<dbReference type="Proteomes" id="UP000828390">
    <property type="component" value="Unassembled WGS sequence"/>
</dbReference>
<reference evidence="1" key="1">
    <citation type="journal article" date="2019" name="bioRxiv">
        <title>The Genome of the Zebra Mussel, Dreissena polymorpha: A Resource for Invasive Species Research.</title>
        <authorList>
            <person name="McCartney M.A."/>
            <person name="Auch B."/>
            <person name="Kono T."/>
            <person name="Mallez S."/>
            <person name="Zhang Y."/>
            <person name="Obille A."/>
            <person name="Becker A."/>
            <person name="Abrahante J.E."/>
            <person name="Garbe J."/>
            <person name="Badalamenti J.P."/>
            <person name="Herman A."/>
            <person name="Mangelson H."/>
            <person name="Liachko I."/>
            <person name="Sullivan S."/>
            <person name="Sone E.D."/>
            <person name="Koren S."/>
            <person name="Silverstein K.A.T."/>
            <person name="Beckman K.B."/>
            <person name="Gohl D.M."/>
        </authorList>
    </citation>
    <scope>NUCLEOTIDE SEQUENCE</scope>
    <source>
        <strain evidence="1">Duluth1</strain>
        <tissue evidence="1">Whole animal</tissue>
    </source>
</reference>
<comment type="caution">
    <text evidence="1">The sequence shown here is derived from an EMBL/GenBank/DDBJ whole genome shotgun (WGS) entry which is preliminary data.</text>
</comment>
<accession>A0A9D4LPP0</accession>
<organism evidence="1 2">
    <name type="scientific">Dreissena polymorpha</name>
    <name type="common">Zebra mussel</name>
    <name type="synonym">Mytilus polymorpha</name>
    <dbReference type="NCBI Taxonomy" id="45954"/>
    <lineage>
        <taxon>Eukaryota</taxon>
        <taxon>Metazoa</taxon>
        <taxon>Spiralia</taxon>
        <taxon>Lophotrochozoa</taxon>
        <taxon>Mollusca</taxon>
        <taxon>Bivalvia</taxon>
        <taxon>Autobranchia</taxon>
        <taxon>Heteroconchia</taxon>
        <taxon>Euheterodonta</taxon>
        <taxon>Imparidentia</taxon>
        <taxon>Neoheterodontei</taxon>
        <taxon>Myida</taxon>
        <taxon>Dreissenoidea</taxon>
        <taxon>Dreissenidae</taxon>
        <taxon>Dreissena</taxon>
    </lineage>
</organism>
<name>A0A9D4LPP0_DREPO</name>
<evidence type="ECO:0000313" key="2">
    <source>
        <dbReference type="Proteomes" id="UP000828390"/>
    </source>
</evidence>
<sequence>MSRTPWMTFVGSVKAGTAGITLSAFRLCCTKDAHVLGGRLSDFSCYNTCTANGGYSVVGYFIASSALFELMIDFSLDTLDISDRFAIVCEIAMDTVDHVDDDQLARTDKHTKPFDSFNWQEST</sequence>
<dbReference type="EMBL" id="JAIWYP010000002">
    <property type="protein sequence ID" value="KAH3862687.1"/>
    <property type="molecule type" value="Genomic_DNA"/>
</dbReference>
<protein>
    <submittedName>
        <fullName evidence="1">Uncharacterized protein</fullName>
    </submittedName>
</protein>
<keyword evidence="2" id="KW-1185">Reference proteome</keyword>
<reference evidence="1" key="2">
    <citation type="submission" date="2020-11" db="EMBL/GenBank/DDBJ databases">
        <authorList>
            <person name="McCartney M.A."/>
            <person name="Auch B."/>
            <person name="Kono T."/>
            <person name="Mallez S."/>
            <person name="Becker A."/>
            <person name="Gohl D.M."/>
            <person name="Silverstein K.A.T."/>
            <person name="Koren S."/>
            <person name="Bechman K.B."/>
            <person name="Herman A."/>
            <person name="Abrahante J.E."/>
            <person name="Garbe J."/>
        </authorList>
    </citation>
    <scope>NUCLEOTIDE SEQUENCE</scope>
    <source>
        <strain evidence="1">Duluth1</strain>
        <tissue evidence="1">Whole animal</tissue>
    </source>
</reference>